<dbReference type="Proteomes" id="UP000799779">
    <property type="component" value="Unassembled WGS sequence"/>
</dbReference>
<evidence type="ECO:0000313" key="4">
    <source>
        <dbReference type="Proteomes" id="UP000799779"/>
    </source>
</evidence>
<dbReference type="EMBL" id="ML977644">
    <property type="protein sequence ID" value="KAF1995176.1"/>
    <property type="molecule type" value="Genomic_DNA"/>
</dbReference>
<evidence type="ECO:0000256" key="1">
    <source>
        <dbReference type="SAM" id="MobiDB-lite"/>
    </source>
</evidence>
<evidence type="ECO:0000313" key="3">
    <source>
        <dbReference type="EMBL" id="KAF1995176.1"/>
    </source>
</evidence>
<dbReference type="OrthoDB" id="5342924at2759"/>
<feature type="transmembrane region" description="Helical" evidence="2">
    <location>
        <begin position="201"/>
        <end position="219"/>
    </location>
</feature>
<dbReference type="AlphaFoldDB" id="A0A6A5WC28"/>
<protein>
    <submittedName>
        <fullName evidence="3">Uncharacterized protein</fullName>
    </submittedName>
</protein>
<evidence type="ECO:0000256" key="2">
    <source>
        <dbReference type="SAM" id="Phobius"/>
    </source>
</evidence>
<organism evidence="3 4">
    <name type="scientific">Amniculicola lignicola CBS 123094</name>
    <dbReference type="NCBI Taxonomy" id="1392246"/>
    <lineage>
        <taxon>Eukaryota</taxon>
        <taxon>Fungi</taxon>
        <taxon>Dikarya</taxon>
        <taxon>Ascomycota</taxon>
        <taxon>Pezizomycotina</taxon>
        <taxon>Dothideomycetes</taxon>
        <taxon>Pleosporomycetidae</taxon>
        <taxon>Pleosporales</taxon>
        <taxon>Amniculicolaceae</taxon>
        <taxon>Amniculicola</taxon>
    </lineage>
</organism>
<sequence length="745" mass="84733">MEYDIIRKQPSQVESSEEGKDTAYDGFYQETEPNTHSRRHHLSPWKRVMCRSWKLQAFYCFQRQNPLRELPKVALYKGWGTTFLQLLMHSVGFGPAFFLVYLNLKSPNFSGKAFDEPILFWYKDPGNSSWLQFIASVHKDFMLASITAILYHFINNALRQTYIPLGWLFAPTHAWDASYLWSLENVGATFCMKDFSVCGKLLTTFLVLVASLLAILSGPSSATAMIPRPVTIDYPGALAVVEFPETPYVLFPSQINATYNPAKNLGMSSDSFDFKGLVSGIHVSKNPVYPTWSIPLFSTDYSTLLNVSMPYHHGKYPETVAFIPQSSIAASIRNSFAKAPNFSWDEIPRSVNNRHPLVFLARAFQPVVSVRCLMDDHFKYSPEFLSRPVFAPPLDGTEPVNIDSLSTILYYILASNASTNSSNSIEAMKWANPPLYLPYSTLGFFARVVNSDSIRNYTLSEFVRNPKAAIEDGSYLRILTCSVEATWSEAEYELQATANAPLFVTRSPKISSGRPSRRIRIDEAWARLLYEPMQWPMMYSYQHRDGLYKDWEYNEDPATLEWYIAGLFAIGLSQTHPEWHSYRNNFTCDEYADDFTEEKCINPTNLSPDYACPLNYDVSRNDCSWTNLVVRFSGFGYSTAGFWVLASVVVLIFYCVLVLVFVVDVLIRRSASTAWSSAAELLALALRSKDPQILGSISVGLESMNTFSQPVGVRVNEEEELELIFKNDDRQLDRNLRMIEVNKEY</sequence>
<accession>A0A6A5WC28</accession>
<keyword evidence="2" id="KW-0812">Transmembrane</keyword>
<feature type="transmembrane region" description="Helical" evidence="2">
    <location>
        <begin position="640"/>
        <end position="667"/>
    </location>
</feature>
<proteinExistence type="predicted"/>
<keyword evidence="4" id="KW-1185">Reference proteome</keyword>
<keyword evidence="2" id="KW-1133">Transmembrane helix</keyword>
<gene>
    <name evidence="3" type="ORF">P154DRAFT_611408</name>
</gene>
<feature type="transmembrane region" description="Helical" evidence="2">
    <location>
        <begin position="83"/>
        <end position="104"/>
    </location>
</feature>
<reference evidence="3" key="1">
    <citation type="journal article" date="2020" name="Stud. Mycol.">
        <title>101 Dothideomycetes genomes: a test case for predicting lifestyles and emergence of pathogens.</title>
        <authorList>
            <person name="Haridas S."/>
            <person name="Albert R."/>
            <person name="Binder M."/>
            <person name="Bloem J."/>
            <person name="Labutti K."/>
            <person name="Salamov A."/>
            <person name="Andreopoulos B."/>
            <person name="Baker S."/>
            <person name="Barry K."/>
            <person name="Bills G."/>
            <person name="Bluhm B."/>
            <person name="Cannon C."/>
            <person name="Castanera R."/>
            <person name="Culley D."/>
            <person name="Daum C."/>
            <person name="Ezra D."/>
            <person name="Gonzalez J."/>
            <person name="Henrissat B."/>
            <person name="Kuo A."/>
            <person name="Liang C."/>
            <person name="Lipzen A."/>
            <person name="Lutzoni F."/>
            <person name="Magnuson J."/>
            <person name="Mondo S."/>
            <person name="Nolan M."/>
            <person name="Ohm R."/>
            <person name="Pangilinan J."/>
            <person name="Park H.-J."/>
            <person name="Ramirez L."/>
            <person name="Alfaro M."/>
            <person name="Sun H."/>
            <person name="Tritt A."/>
            <person name="Yoshinaga Y."/>
            <person name="Zwiers L.-H."/>
            <person name="Turgeon B."/>
            <person name="Goodwin S."/>
            <person name="Spatafora J."/>
            <person name="Crous P."/>
            <person name="Grigoriev I."/>
        </authorList>
    </citation>
    <scope>NUCLEOTIDE SEQUENCE</scope>
    <source>
        <strain evidence="3">CBS 123094</strain>
    </source>
</reference>
<keyword evidence="2" id="KW-0472">Membrane</keyword>
<feature type="region of interest" description="Disordered" evidence="1">
    <location>
        <begin position="1"/>
        <end position="20"/>
    </location>
</feature>
<name>A0A6A5WC28_9PLEO</name>